<dbReference type="InterPro" id="IPR003675">
    <property type="entry name" value="Rce1/LyrA-like_dom"/>
</dbReference>
<comment type="caution">
    <text evidence="3">The sequence shown here is derived from an EMBL/GenBank/DDBJ whole genome shotgun (WGS) entry which is preliminary data.</text>
</comment>
<feature type="transmembrane region" description="Helical" evidence="1">
    <location>
        <begin position="248"/>
        <end position="266"/>
    </location>
</feature>
<feature type="transmembrane region" description="Helical" evidence="1">
    <location>
        <begin position="211"/>
        <end position="228"/>
    </location>
</feature>
<evidence type="ECO:0000313" key="4">
    <source>
        <dbReference type="Proteomes" id="UP000253970"/>
    </source>
</evidence>
<keyword evidence="3" id="KW-0378">Hydrolase</keyword>
<feature type="transmembrane region" description="Helical" evidence="1">
    <location>
        <begin position="113"/>
        <end position="132"/>
    </location>
</feature>
<feature type="domain" description="CAAX prenyl protease 2/Lysostaphin resistance protein A-like" evidence="2">
    <location>
        <begin position="115"/>
        <end position="225"/>
    </location>
</feature>
<keyword evidence="1" id="KW-0472">Membrane</keyword>
<feature type="transmembrane region" description="Helical" evidence="1">
    <location>
        <begin position="83"/>
        <end position="101"/>
    </location>
</feature>
<evidence type="ECO:0000256" key="1">
    <source>
        <dbReference type="SAM" id="Phobius"/>
    </source>
</evidence>
<name>A0A369MIV9_EGGLN</name>
<dbReference type="AlphaFoldDB" id="A0A369MIV9"/>
<dbReference type="Proteomes" id="UP000253970">
    <property type="component" value="Unassembled WGS sequence"/>
</dbReference>
<feature type="transmembrane region" description="Helical" evidence="1">
    <location>
        <begin position="152"/>
        <end position="170"/>
    </location>
</feature>
<evidence type="ECO:0000259" key="2">
    <source>
        <dbReference type="Pfam" id="PF02517"/>
    </source>
</evidence>
<feature type="transmembrane region" description="Helical" evidence="1">
    <location>
        <begin position="21"/>
        <end position="38"/>
    </location>
</feature>
<feature type="transmembrane region" description="Helical" evidence="1">
    <location>
        <begin position="44"/>
        <end position="63"/>
    </location>
</feature>
<dbReference type="GO" id="GO:0006508">
    <property type="term" value="P:proteolysis"/>
    <property type="evidence" value="ECO:0007669"/>
    <property type="project" value="UniProtKB-KW"/>
</dbReference>
<dbReference type="Pfam" id="PF02517">
    <property type="entry name" value="Rce1-like"/>
    <property type="match status" value="1"/>
</dbReference>
<accession>A0A369MIV9</accession>
<evidence type="ECO:0000313" key="3">
    <source>
        <dbReference type="EMBL" id="RDB71974.1"/>
    </source>
</evidence>
<sequence length="276" mass="28259">MTRANSTMGLEDGGCARNHRAAVFVAALVATACCFSLVPGDTLAGSLAQGAALAAVALAAVAASRPRALRAPRLCDGRGLLAWALYVLAVGLAAGLASLVVQPQGAALDASPLHVMQVVALCLLTAVFEEGVFRVLALDAFAPALGGGRRGMLRAALVSAVLFGALHVSLGEAASAVQAADFVAVAQTACKPVQAALFGLFMAAMYFGTRNLWTLVAVHAAFNFLYAGPQLLAGNLQQTYVTGNPIDFVLLAVSSVLLLPAAHAAFRSFRKNSKNV</sequence>
<gene>
    <name evidence="3" type="ORF">C1875_04590</name>
</gene>
<keyword evidence="3" id="KW-0482">Metalloprotease</keyword>
<dbReference type="EMBL" id="PPTU01000005">
    <property type="protein sequence ID" value="RDB71974.1"/>
    <property type="molecule type" value="Genomic_DNA"/>
</dbReference>
<dbReference type="GO" id="GO:0004175">
    <property type="term" value="F:endopeptidase activity"/>
    <property type="evidence" value="ECO:0007669"/>
    <property type="project" value="UniProtKB-ARBA"/>
</dbReference>
<dbReference type="GO" id="GO:0080120">
    <property type="term" value="P:CAAX-box protein maturation"/>
    <property type="evidence" value="ECO:0007669"/>
    <property type="project" value="UniProtKB-ARBA"/>
</dbReference>
<dbReference type="PROSITE" id="PS51257">
    <property type="entry name" value="PROKAR_LIPOPROTEIN"/>
    <property type="match status" value="1"/>
</dbReference>
<keyword evidence="1" id="KW-1133">Transmembrane helix</keyword>
<organism evidence="3 4">
    <name type="scientific">Eggerthella lenta</name>
    <name type="common">Eubacterium lentum</name>
    <dbReference type="NCBI Taxonomy" id="84112"/>
    <lineage>
        <taxon>Bacteria</taxon>
        <taxon>Bacillati</taxon>
        <taxon>Actinomycetota</taxon>
        <taxon>Coriobacteriia</taxon>
        <taxon>Eggerthellales</taxon>
        <taxon>Eggerthellaceae</taxon>
        <taxon>Eggerthella</taxon>
    </lineage>
</organism>
<dbReference type="GO" id="GO:0008237">
    <property type="term" value="F:metallopeptidase activity"/>
    <property type="evidence" value="ECO:0007669"/>
    <property type="project" value="UniProtKB-KW"/>
</dbReference>
<keyword evidence="3" id="KW-0645">Protease</keyword>
<reference evidence="3 4" key="1">
    <citation type="journal article" date="2018" name="Elife">
        <title>Discovery and characterization of a prevalent human gut bacterial enzyme sufficient for the inactivation of a family of plant toxins.</title>
        <authorList>
            <person name="Koppel N."/>
            <person name="Bisanz J.E."/>
            <person name="Pandelia M.E."/>
            <person name="Turnbaugh P.J."/>
            <person name="Balskus E.P."/>
        </authorList>
    </citation>
    <scope>NUCLEOTIDE SEQUENCE [LARGE SCALE GENOMIC DNA]</scope>
    <source>
        <strain evidence="3 4">W1 BHI 6</strain>
    </source>
</reference>
<proteinExistence type="predicted"/>
<protein>
    <submittedName>
        <fullName evidence="3">CPBP family intramembrane metalloprotease</fullName>
    </submittedName>
</protein>
<dbReference type="RefSeq" id="WP_114533260.1">
    <property type="nucleotide sequence ID" value="NZ_JADNER010000010.1"/>
</dbReference>
<feature type="transmembrane region" description="Helical" evidence="1">
    <location>
        <begin position="182"/>
        <end position="204"/>
    </location>
</feature>
<keyword evidence="1" id="KW-0812">Transmembrane</keyword>